<evidence type="ECO:0000256" key="4">
    <source>
        <dbReference type="ARBA" id="ARBA00022692"/>
    </source>
</evidence>
<keyword evidence="8 14" id="KW-0472">Membrane</keyword>
<dbReference type="InterPro" id="IPR000725">
    <property type="entry name" value="Olfact_rcpt"/>
</dbReference>
<dbReference type="CDD" id="cd15911">
    <property type="entry name" value="7tmA_OR11A-like"/>
    <property type="match status" value="1"/>
</dbReference>
<keyword evidence="7 13" id="KW-0297">G-protein coupled receptor</keyword>
<evidence type="ECO:0000256" key="10">
    <source>
        <dbReference type="ARBA" id="ARBA00023170"/>
    </source>
</evidence>
<dbReference type="InterPro" id="IPR000276">
    <property type="entry name" value="GPCR_Rhodpsn"/>
</dbReference>
<dbReference type="Proteomes" id="UP001488838">
    <property type="component" value="Unassembled WGS sequence"/>
</dbReference>
<comment type="similarity">
    <text evidence="13">Belongs to the G-protein coupled receptor 1 family.</text>
</comment>
<feature type="transmembrane region" description="Helical" evidence="14">
    <location>
        <begin position="239"/>
        <end position="262"/>
    </location>
</feature>
<evidence type="ECO:0000256" key="3">
    <source>
        <dbReference type="ARBA" id="ARBA00022606"/>
    </source>
</evidence>
<feature type="transmembrane region" description="Helical" evidence="14">
    <location>
        <begin position="139"/>
        <end position="165"/>
    </location>
</feature>
<keyword evidence="6 14" id="KW-1133">Transmembrane helix</keyword>
<evidence type="ECO:0000256" key="12">
    <source>
        <dbReference type="ARBA" id="ARBA00023224"/>
    </source>
</evidence>
<feature type="transmembrane region" description="Helical" evidence="14">
    <location>
        <begin position="206"/>
        <end position="227"/>
    </location>
</feature>
<dbReference type="Pfam" id="PF13853">
    <property type="entry name" value="7tm_4"/>
    <property type="match status" value="1"/>
</dbReference>
<proteinExistence type="inferred from homology"/>
<evidence type="ECO:0000256" key="9">
    <source>
        <dbReference type="ARBA" id="ARBA00023157"/>
    </source>
</evidence>
<evidence type="ECO:0000256" key="8">
    <source>
        <dbReference type="ARBA" id="ARBA00023136"/>
    </source>
</evidence>
<dbReference type="InterPro" id="IPR050939">
    <property type="entry name" value="Olfactory_GPCR1"/>
</dbReference>
<dbReference type="PROSITE" id="PS50262">
    <property type="entry name" value="G_PROTEIN_RECEP_F1_2"/>
    <property type="match status" value="1"/>
</dbReference>
<comment type="subcellular location">
    <subcellularLocation>
        <location evidence="1 14">Cell membrane</location>
        <topology evidence="1 14">Multi-pass membrane protein</topology>
    </subcellularLocation>
</comment>
<evidence type="ECO:0000259" key="15">
    <source>
        <dbReference type="PROSITE" id="PS50262"/>
    </source>
</evidence>
<keyword evidence="2 14" id="KW-1003">Cell membrane</keyword>
<name>A0AAW0HK63_MYOGA</name>
<evidence type="ECO:0000256" key="7">
    <source>
        <dbReference type="ARBA" id="ARBA00023040"/>
    </source>
</evidence>
<keyword evidence="9" id="KW-1015">Disulfide bond</keyword>
<keyword evidence="10 13" id="KW-0675">Receptor</keyword>
<keyword evidence="3 14" id="KW-0716">Sensory transduction</keyword>
<accession>A0AAW0HK63</accession>
<evidence type="ECO:0000256" key="11">
    <source>
        <dbReference type="ARBA" id="ARBA00023180"/>
    </source>
</evidence>
<feature type="domain" description="G-protein coupled receptors family 1 profile" evidence="15">
    <location>
        <begin position="42"/>
        <end position="291"/>
    </location>
</feature>
<organism evidence="16 17">
    <name type="scientific">Myodes glareolus</name>
    <name type="common">Bank vole</name>
    <name type="synonym">Clethrionomys glareolus</name>
    <dbReference type="NCBI Taxonomy" id="447135"/>
    <lineage>
        <taxon>Eukaryota</taxon>
        <taxon>Metazoa</taxon>
        <taxon>Chordata</taxon>
        <taxon>Craniata</taxon>
        <taxon>Vertebrata</taxon>
        <taxon>Euteleostomi</taxon>
        <taxon>Mammalia</taxon>
        <taxon>Eutheria</taxon>
        <taxon>Euarchontoglires</taxon>
        <taxon>Glires</taxon>
        <taxon>Rodentia</taxon>
        <taxon>Myomorpha</taxon>
        <taxon>Muroidea</taxon>
        <taxon>Cricetidae</taxon>
        <taxon>Arvicolinae</taxon>
        <taxon>Myodes</taxon>
    </lineage>
</organism>
<dbReference type="PANTHER" id="PTHR24242:SF366">
    <property type="entry name" value="OLFACTORY RECEPTOR"/>
    <property type="match status" value="1"/>
</dbReference>
<evidence type="ECO:0000313" key="17">
    <source>
        <dbReference type="Proteomes" id="UP001488838"/>
    </source>
</evidence>
<keyword evidence="12 13" id="KW-0807">Transducer</keyword>
<dbReference type="PROSITE" id="PS00237">
    <property type="entry name" value="G_PROTEIN_RECEP_F1_1"/>
    <property type="match status" value="1"/>
</dbReference>
<evidence type="ECO:0000256" key="5">
    <source>
        <dbReference type="ARBA" id="ARBA00022725"/>
    </source>
</evidence>
<protein>
    <recommendedName>
        <fullName evidence="14">Olfactory receptor</fullName>
    </recommendedName>
</protein>
<evidence type="ECO:0000256" key="1">
    <source>
        <dbReference type="ARBA" id="ARBA00004651"/>
    </source>
</evidence>
<dbReference type="Gene3D" id="1.20.1070.10">
    <property type="entry name" value="Rhodopsin 7-helix transmembrane proteins"/>
    <property type="match status" value="1"/>
</dbReference>
<reference evidence="16 17" key="1">
    <citation type="journal article" date="2023" name="bioRxiv">
        <title>Conserved and derived expression patterns and positive selection on dental genes reveal complex evolutionary context of ever-growing rodent molars.</title>
        <authorList>
            <person name="Calamari Z.T."/>
            <person name="Song A."/>
            <person name="Cohen E."/>
            <person name="Akter M."/>
            <person name="Roy R.D."/>
            <person name="Hallikas O."/>
            <person name="Christensen M.M."/>
            <person name="Li P."/>
            <person name="Marangoni P."/>
            <person name="Jernvall J."/>
            <person name="Klein O.D."/>
        </authorList>
    </citation>
    <scope>NUCLEOTIDE SEQUENCE [LARGE SCALE GENOMIC DNA]</scope>
    <source>
        <strain evidence="16">V071</strain>
    </source>
</reference>
<evidence type="ECO:0000256" key="14">
    <source>
        <dbReference type="RuleBase" id="RU363047"/>
    </source>
</evidence>
<evidence type="ECO:0000256" key="13">
    <source>
        <dbReference type="RuleBase" id="RU000688"/>
    </source>
</evidence>
<evidence type="ECO:0000313" key="16">
    <source>
        <dbReference type="EMBL" id="KAK7802492.1"/>
    </source>
</evidence>
<dbReference type="AlphaFoldDB" id="A0AAW0HK63"/>
<feature type="transmembrane region" description="Helical" evidence="14">
    <location>
        <begin position="26"/>
        <end position="49"/>
    </location>
</feature>
<dbReference type="FunFam" id="1.20.1070.10:FF:000001">
    <property type="entry name" value="Olfactory receptor"/>
    <property type="match status" value="1"/>
</dbReference>
<evidence type="ECO:0000256" key="2">
    <source>
        <dbReference type="ARBA" id="ARBA00022475"/>
    </source>
</evidence>
<dbReference type="GO" id="GO:0005886">
    <property type="term" value="C:plasma membrane"/>
    <property type="evidence" value="ECO:0007669"/>
    <property type="project" value="UniProtKB-SubCell"/>
</dbReference>
<feature type="transmembrane region" description="Helical" evidence="14">
    <location>
        <begin position="93"/>
        <end position="118"/>
    </location>
</feature>
<dbReference type="InterPro" id="IPR017452">
    <property type="entry name" value="GPCR_Rhodpsn_7TM"/>
</dbReference>
<dbReference type="PRINTS" id="PR00245">
    <property type="entry name" value="OLFACTORYR"/>
</dbReference>
<keyword evidence="5 14" id="KW-0552">Olfaction</keyword>
<dbReference type="GO" id="GO:0004984">
    <property type="term" value="F:olfactory receptor activity"/>
    <property type="evidence" value="ECO:0007669"/>
    <property type="project" value="InterPro"/>
</dbReference>
<dbReference type="GO" id="GO:0004930">
    <property type="term" value="F:G protein-coupled receptor activity"/>
    <property type="evidence" value="ECO:0007669"/>
    <property type="project" value="UniProtKB-KW"/>
</dbReference>
<evidence type="ECO:0000256" key="6">
    <source>
        <dbReference type="ARBA" id="ARBA00022989"/>
    </source>
</evidence>
<feature type="transmembrane region" description="Helical" evidence="14">
    <location>
        <begin position="61"/>
        <end position="81"/>
    </location>
</feature>
<dbReference type="SUPFAM" id="SSF81321">
    <property type="entry name" value="Family A G protein-coupled receptor-like"/>
    <property type="match status" value="1"/>
</dbReference>
<keyword evidence="4 13" id="KW-0812">Transmembrane</keyword>
<dbReference type="EMBL" id="JBBHLL010000461">
    <property type="protein sequence ID" value="KAK7802492.1"/>
    <property type="molecule type" value="Genomic_DNA"/>
</dbReference>
<comment type="caution">
    <text evidence="16">The sequence shown here is derived from an EMBL/GenBank/DDBJ whole genome shotgun (WGS) entry which is preliminary data.</text>
</comment>
<dbReference type="PANTHER" id="PTHR24242">
    <property type="entry name" value="G-PROTEIN COUPLED RECEPTOR"/>
    <property type="match status" value="1"/>
</dbReference>
<sequence length="364" mass="41324">MVEEENMTQISEIVLLGFGDLHGLQFLLFGIFLTIYVMTLIGNFVILTVVSADCSLHTPMYFFLGHFSFLEIGYTTTIEPIMLRTLLSAQVPISFLACACQFYFFASLVATECFFLAVMSYDRYIAICNPLHYSNIMDFWGCFQLAAASWLAGFLAPILLMIFIFRLTFCSANEIDHFFCDLKPIMKLACTNTQVAEMTSFICTSLFALAPFLLTLASYIHIICAILRIPSTTGKQRAFSTCSSHLTVVSLYYGTLGIVYGFPSMPQYEGVLKLLSLLYTVFTPAVNPIIYTLRNKDVKGHEALLKRQWEGRSYCETCACTFKQQRKTRDRFKKHWGAREVDLQLQLSWELALSPPGYSDQMKL</sequence>
<keyword evidence="17" id="KW-1185">Reference proteome</keyword>
<gene>
    <name evidence="16" type="ORF">U0070_005491</name>
</gene>
<dbReference type="PRINTS" id="PR00237">
    <property type="entry name" value="GPCRRHODOPSN"/>
</dbReference>
<feature type="transmembrane region" description="Helical" evidence="14">
    <location>
        <begin position="274"/>
        <end position="293"/>
    </location>
</feature>
<keyword evidence="11" id="KW-0325">Glycoprotein</keyword>